<dbReference type="InterPro" id="IPR050237">
    <property type="entry name" value="ATP-dep_AMP-bd_enzyme"/>
</dbReference>
<dbReference type="EMBL" id="FMCW01000021">
    <property type="protein sequence ID" value="SCF02457.1"/>
    <property type="molecule type" value="Genomic_DNA"/>
</dbReference>
<accession>A0A1C4X1T9</accession>
<dbReference type="PANTHER" id="PTHR43767:SF11">
    <property type="entry name" value="MEDIUM-CHAIN-FATTY-ACID--COA LIGASE"/>
    <property type="match status" value="1"/>
</dbReference>
<dbReference type="Pfam" id="PF00501">
    <property type="entry name" value="AMP-binding"/>
    <property type="match status" value="1"/>
</dbReference>
<name>A0A1C4X1T9_9ACTN</name>
<dbReference type="Gene3D" id="3.30.300.30">
    <property type="match status" value="1"/>
</dbReference>
<dbReference type="SUPFAM" id="SSF56801">
    <property type="entry name" value="Acetyl-CoA synthetase-like"/>
    <property type="match status" value="1"/>
</dbReference>
<dbReference type="NCBIfam" id="NF004837">
    <property type="entry name" value="PRK06187.1"/>
    <property type="match status" value="1"/>
</dbReference>
<dbReference type="Proteomes" id="UP000199375">
    <property type="component" value="Unassembled WGS sequence"/>
</dbReference>
<dbReference type="Pfam" id="PF13193">
    <property type="entry name" value="AMP-binding_C"/>
    <property type="match status" value="1"/>
</dbReference>
<proteinExistence type="inferred from homology"/>
<protein>
    <submittedName>
        <fullName evidence="5">Fatty-acyl-CoA synthase</fullName>
    </submittedName>
</protein>
<dbReference type="CDD" id="cd12119">
    <property type="entry name" value="ttLC_FACS_AlkK_like"/>
    <property type="match status" value="1"/>
</dbReference>
<dbReference type="InterPro" id="IPR045851">
    <property type="entry name" value="AMP-bd_C_sf"/>
</dbReference>
<feature type="domain" description="AMP-dependent synthetase/ligase" evidence="3">
    <location>
        <begin position="26"/>
        <end position="409"/>
    </location>
</feature>
<keyword evidence="2" id="KW-0436">Ligase</keyword>
<evidence type="ECO:0000313" key="6">
    <source>
        <dbReference type="Proteomes" id="UP000199375"/>
    </source>
</evidence>
<organism evidence="5 6">
    <name type="scientific">Micromonospora haikouensis</name>
    <dbReference type="NCBI Taxonomy" id="686309"/>
    <lineage>
        <taxon>Bacteria</taxon>
        <taxon>Bacillati</taxon>
        <taxon>Actinomycetota</taxon>
        <taxon>Actinomycetes</taxon>
        <taxon>Micromonosporales</taxon>
        <taxon>Micromonosporaceae</taxon>
        <taxon>Micromonospora</taxon>
    </lineage>
</organism>
<gene>
    <name evidence="5" type="ORF">GA0070558_12118</name>
</gene>
<dbReference type="InterPro" id="IPR042099">
    <property type="entry name" value="ANL_N_sf"/>
</dbReference>
<dbReference type="PROSITE" id="PS00455">
    <property type="entry name" value="AMP_BINDING"/>
    <property type="match status" value="1"/>
</dbReference>
<feature type="domain" description="AMP-binding enzyme C-terminal" evidence="4">
    <location>
        <begin position="460"/>
        <end position="535"/>
    </location>
</feature>
<dbReference type="Gene3D" id="3.40.50.12780">
    <property type="entry name" value="N-terminal domain of ligase-like"/>
    <property type="match status" value="1"/>
</dbReference>
<dbReference type="InterPro" id="IPR020845">
    <property type="entry name" value="AMP-binding_CS"/>
</dbReference>
<dbReference type="InterPro" id="IPR025110">
    <property type="entry name" value="AMP-bd_C"/>
</dbReference>
<evidence type="ECO:0000259" key="3">
    <source>
        <dbReference type="Pfam" id="PF00501"/>
    </source>
</evidence>
<dbReference type="GO" id="GO:0016877">
    <property type="term" value="F:ligase activity, forming carbon-sulfur bonds"/>
    <property type="evidence" value="ECO:0007669"/>
    <property type="project" value="UniProtKB-ARBA"/>
</dbReference>
<dbReference type="AlphaFoldDB" id="A0A1C4X1T9"/>
<dbReference type="FunFam" id="3.30.300.30:FF:000008">
    <property type="entry name" value="2,3-dihydroxybenzoate-AMP ligase"/>
    <property type="match status" value="1"/>
</dbReference>
<evidence type="ECO:0000259" key="4">
    <source>
        <dbReference type="Pfam" id="PF13193"/>
    </source>
</evidence>
<dbReference type="PANTHER" id="PTHR43767">
    <property type="entry name" value="LONG-CHAIN-FATTY-ACID--COA LIGASE"/>
    <property type="match status" value="1"/>
</dbReference>
<sequence length="558" mass="60226">MTADTSLLPMRSTMMDAPLQVARILEHGATVHGTAEVVTWTGGEPRRMSYAEVGRSAARLAHALRDECGVTGDERVATFMWNNNEHLVAYFAVPSMGAVLHTLNLRLFPDQVAYIANHAQDRVVLVDSTLIPLLARVIGDLATVRHVVVVGGGDPAPLVAAAGDRIAVHHWDALLAGKPEVFDWPEVDERDAAALCYTSGTTGNPKGVAYSHRSIYLHSLQICMPEGFGLGPTDRELAIVPMFHAMSWGLPYAAFLSGASLIMPDRFLQAAPIAAMIAAERPTLAGAVPTIWNDLLAYLDAHDVDTSSLKEVIVGGSACPPALMHAFDERHHIDVIHAWGMTEMSPLGSVARPPAGATGEDAWRYRYTQGRVPAGVAARIVGPLGEPLPADGASVGELEVRGPWVTARYVGDDAPDEEKFRDGWLRTGDVGTLSPDGYLTLTDRAKDVIKSGGEWISSVELENALMAHPAVLEACVVGVPDERWDERPLATVVVREGAEVTAEELRDFLAGSVARWQLPERWAFVDAVPKTSVGKFDKKVVRSRYAEGVLTVRELTTP</sequence>
<comment type="similarity">
    <text evidence="1">Belongs to the ATP-dependent AMP-binding enzyme family.</text>
</comment>
<evidence type="ECO:0000256" key="2">
    <source>
        <dbReference type="ARBA" id="ARBA00022598"/>
    </source>
</evidence>
<evidence type="ECO:0000313" key="5">
    <source>
        <dbReference type="EMBL" id="SCF02457.1"/>
    </source>
</evidence>
<dbReference type="InterPro" id="IPR000873">
    <property type="entry name" value="AMP-dep_synth/lig_dom"/>
</dbReference>
<evidence type="ECO:0000256" key="1">
    <source>
        <dbReference type="ARBA" id="ARBA00006432"/>
    </source>
</evidence>
<reference evidence="5 6" key="1">
    <citation type="submission" date="2016-06" db="EMBL/GenBank/DDBJ databases">
        <authorList>
            <person name="Kjaerup R.B."/>
            <person name="Dalgaard T.S."/>
            <person name="Juul-Madsen H.R."/>
        </authorList>
    </citation>
    <scope>NUCLEOTIDE SEQUENCE [LARGE SCALE GENOMIC DNA]</scope>
    <source>
        <strain evidence="5 6">DSM 45626</strain>
    </source>
</reference>